<feature type="coiled-coil region" evidence="8">
    <location>
        <begin position="1108"/>
        <end position="1135"/>
    </location>
</feature>
<dbReference type="CDD" id="cd00051">
    <property type="entry name" value="EFh"/>
    <property type="match status" value="1"/>
</dbReference>
<reference evidence="11" key="1">
    <citation type="submission" date="2021-01" db="EMBL/GenBank/DDBJ databases">
        <authorList>
            <person name="Corre E."/>
            <person name="Pelletier E."/>
            <person name="Niang G."/>
            <person name="Scheremetjew M."/>
            <person name="Finn R."/>
            <person name="Kale V."/>
            <person name="Holt S."/>
            <person name="Cochrane G."/>
            <person name="Meng A."/>
            <person name="Brown T."/>
            <person name="Cohen L."/>
        </authorList>
    </citation>
    <scope>NUCLEOTIDE SEQUENCE</scope>
    <source>
        <strain evidence="11">CCMP1756</strain>
    </source>
</reference>
<dbReference type="Pfam" id="PF13499">
    <property type="entry name" value="EF-hand_7"/>
    <property type="match status" value="1"/>
</dbReference>
<dbReference type="EMBL" id="HBIW01009547">
    <property type="protein sequence ID" value="CAE0692710.1"/>
    <property type="molecule type" value="Transcribed_RNA"/>
</dbReference>
<evidence type="ECO:0000256" key="7">
    <source>
        <dbReference type="ARBA" id="ARBA00023273"/>
    </source>
</evidence>
<dbReference type="GO" id="GO:0006334">
    <property type="term" value="P:nucleosome assembly"/>
    <property type="evidence" value="ECO:0007669"/>
    <property type="project" value="InterPro"/>
</dbReference>
<dbReference type="SMART" id="SM00054">
    <property type="entry name" value="EFh"/>
    <property type="match status" value="9"/>
</dbReference>
<dbReference type="Gene3D" id="2.60.40.150">
    <property type="entry name" value="C2 domain"/>
    <property type="match status" value="2"/>
</dbReference>
<dbReference type="GO" id="GO:0005634">
    <property type="term" value="C:nucleus"/>
    <property type="evidence" value="ECO:0007669"/>
    <property type="project" value="InterPro"/>
</dbReference>
<dbReference type="GO" id="GO:0005929">
    <property type="term" value="C:cilium"/>
    <property type="evidence" value="ECO:0007669"/>
    <property type="project" value="UniProtKB-SubCell"/>
</dbReference>
<evidence type="ECO:0000259" key="9">
    <source>
        <dbReference type="PROSITE" id="PS50004"/>
    </source>
</evidence>
<dbReference type="PANTHER" id="PTHR14240">
    <property type="entry name" value="RETINITIS PIGMENTOSA GTPASE REGULATOR-INTERACTING PROTEIN"/>
    <property type="match status" value="1"/>
</dbReference>
<feature type="domain" description="EF-hand" evidence="10">
    <location>
        <begin position="1947"/>
        <end position="1982"/>
    </location>
</feature>
<accession>A0A7S3ZSY2</accession>
<evidence type="ECO:0000259" key="10">
    <source>
        <dbReference type="PROSITE" id="PS50222"/>
    </source>
</evidence>
<dbReference type="PROSITE" id="PS50222">
    <property type="entry name" value="EF_HAND_2"/>
    <property type="match status" value="6"/>
</dbReference>
<keyword evidence="5 8" id="KW-0175">Coiled coil</keyword>
<evidence type="ECO:0000256" key="6">
    <source>
        <dbReference type="ARBA" id="ARBA00023069"/>
    </source>
</evidence>
<keyword evidence="6" id="KW-0969">Cilium</keyword>
<gene>
    <name evidence="11" type="ORF">PCAL00307_LOCUS8146</name>
</gene>
<feature type="domain" description="EF-hand" evidence="10">
    <location>
        <begin position="1596"/>
        <end position="1624"/>
    </location>
</feature>
<keyword evidence="4" id="KW-0106">Calcium</keyword>
<feature type="domain" description="EF-hand" evidence="10">
    <location>
        <begin position="2031"/>
        <end position="2066"/>
    </location>
</feature>
<evidence type="ECO:0000256" key="5">
    <source>
        <dbReference type="ARBA" id="ARBA00023054"/>
    </source>
</evidence>
<organism evidence="11">
    <name type="scientific">Pelagomonas calceolata</name>
    <dbReference type="NCBI Taxonomy" id="35677"/>
    <lineage>
        <taxon>Eukaryota</taxon>
        <taxon>Sar</taxon>
        <taxon>Stramenopiles</taxon>
        <taxon>Ochrophyta</taxon>
        <taxon>Pelagophyceae</taxon>
        <taxon>Pelagomonadales</taxon>
        <taxon>Pelagomonadaceae</taxon>
        <taxon>Pelagomonas</taxon>
    </lineage>
</organism>
<dbReference type="PROSITE" id="PS00018">
    <property type="entry name" value="EF_HAND_1"/>
    <property type="match status" value="3"/>
</dbReference>
<dbReference type="GO" id="GO:0005856">
    <property type="term" value="C:cytoskeleton"/>
    <property type="evidence" value="ECO:0007669"/>
    <property type="project" value="UniProtKB-ARBA"/>
</dbReference>
<dbReference type="SUPFAM" id="SSF49562">
    <property type="entry name" value="C2 domain (Calcium/lipid-binding domain, CaLB)"/>
    <property type="match status" value="2"/>
</dbReference>
<dbReference type="Gene3D" id="3.30.1120.90">
    <property type="entry name" value="Nucleosome assembly protein"/>
    <property type="match status" value="1"/>
</dbReference>
<dbReference type="SMART" id="SM00239">
    <property type="entry name" value="C2"/>
    <property type="match status" value="2"/>
</dbReference>
<dbReference type="InterPro" id="IPR018247">
    <property type="entry name" value="EF_Hand_1_Ca_BS"/>
</dbReference>
<protein>
    <recommendedName>
        <fullName evidence="12">Calmodulin</fullName>
    </recommendedName>
</protein>
<dbReference type="InterPro" id="IPR002048">
    <property type="entry name" value="EF_hand_dom"/>
</dbReference>
<comment type="similarity">
    <text evidence="2">Belongs to the RPGRIP1 family.</text>
</comment>
<dbReference type="InterPro" id="IPR037231">
    <property type="entry name" value="NAP-like_sf"/>
</dbReference>
<feature type="coiled-coil region" evidence="8">
    <location>
        <begin position="28"/>
        <end position="86"/>
    </location>
</feature>
<dbReference type="PROSITE" id="PS50004">
    <property type="entry name" value="C2"/>
    <property type="match status" value="1"/>
</dbReference>
<dbReference type="InterPro" id="IPR031139">
    <property type="entry name" value="RPGRIP1_fam"/>
</dbReference>
<evidence type="ECO:0000256" key="4">
    <source>
        <dbReference type="ARBA" id="ARBA00022837"/>
    </source>
</evidence>
<name>A0A7S3ZSY2_9STRA</name>
<sequence>MDYKDAYHALRSQHSDLQRKYHDRAEELKRTNVQLSKIENLMRAKERMEGGPPTTLAMREENEAIIKGLYQDKARLERRNGELDRKCRALVDSLEKKKREVAVLKRAARTGPRRLDRPTTAPEHVDLGASRVSFSSSGETTGRRKNVDALVEKFKRRVEEAEDQLQRVKEDNKELRSKLQRQGRPLVVNSVKEVRSPMADKNRGFSDDNSELREAKAEAQLLEMRYKQLEENTRAQRDVQKAQFDQLDEYNRRIRDLRRALQDSETDKDKLRLDADRVDELQERVTELQTANRRLEDELLNLSDVALNQDFSGRDREKERVAQLERNDARARAEFDNLRKSAEGTQEAFVQLQQQVDDLRAAKQRAEHELQQLKLRSSTEQVQSTVTEDKAKLFGGLDGVDMEELERALTIVKKREHMKNPDDFDFLEKIDPEIGNDLRQADFKKKLEELRERHLQTQYELERAEKMLKVQMSINRDLHLELEDASSKKSAKHAELLQKVEDYEALNVKRLQRIHTLEAQLKQARYSTGKSKLRSIDEDDRSETTESTNLLLAELQDGDLQPDENLVEVWVVSASLDEGVVSPNASTFAVVDFLTYESQATQWLPGSKPEFDFATSYKVSVDDLFLRYLATESLSLEICEAQQADYELLAKASIPLAPLLDSKPTLILDKQPLIAARTGRQAGYVHVEIRLALPVTELYQMFLDRHPDQRATIEKAMMETLNQPMVVGESDDSARLENEIEVVVHSAVDLPTREGRSKPSPYVHYQFLQFQDAFTPVTRSSCDPTFEHVLSYPMATTTQACALLRTERLTFTVLDFQEENASIGDADDALIGTCEVPLSLLSDGESVFSTATLLNDTGREVGTLRVCVRWKHAFKQARTPDGSALDEKEVNWCLERFSPRKDGQVDYLSFLHAVDAPPRVDAARQELVQFVEKRRLETGASGRDILESIDVEALSEDEFADSLKAMGCQSSADELCAFLRHARKAHSGRFGLEELLQECRRAPPAEASVRIKMKAQAERLRRLGRELAGPFEDLDPARSGRLPRPHFRQGLRGLGFDLVDEPSQQVEDMFEDKRKHDVAQLLGAEFVSDAESEDDLIDRHTKARLAAFEVEEDQQKAFEEKMRRMEEDNQRALSAPAPAPVFVEQDPIRGLRAEAPVPSSPPAHRASVEAVRPVRDYEDLNVSVAATLPVQDSREVETSSLLDAETALLAALAKKSSDLGKQFRKVDSSSSGVLARKEFAYALGKKIQLTSADVGSLMDHFSTSSGVDYKAFLRFAEDQKVPLSAAAKALDRIAVHAGTLQRLQSADSSMTGSLPADTFGTVLRSLGHDLDGNELRNITQLFPPRRAPKGVEQHVDYEAFYEACADRKASLSLKDVDSRLKKAVLDILAKGGPEALREEFRRADRQGRSSLDRTDAEALLDTLLGSPACSRDEARAVLARLDSVGDGVTYDALIKFAKEEEVVKPYSTETQDWAHLKVRVKACLVESYDRLGNERGDAAIKSCFKRYDWKGADVLSSELFAQSCRNAGILLGASDLRGLAERFETGSNTAYSRFLTWALEADAPSTRKEEKHARRAKEALERIAPSLREARRWGVRAFERYDRDERGTVDRRDFERILEDFNCDLEGKELKALCHQYANDEGIDYKSFVKAVEGDNVESVLVVTADAADVLRDALKVKVREGIDYRAAFEREDGSYAGTLDRKALERVLRQLDINLEGKQLDDLERKFRAATSGGIHYVELLNAVLPTRPTVGDNWRVEEKLRAMIKRRFEWWQPGALRRAYKHFDTKRKNKLLPADLADGLRALKVKLSAQQEQDLFDGMDLDKDGTISYTEFIVFVRDPCHPFLEQKVRYATHRAKLRPSDAEDALRDVDDNRSGLVGLRDFGVVLERLGVELTSSERKRLAQRFDGDESGNVSSSAFLAFLKGDVESGEQGNPSLASLKRELRNSKKDIGRCFREFDDEDRGVLGLRDFRRFLEALGVELDASDVKACAEALGDDGLVSLKKFRKFAEDESSGDNDDMIRKAAKKLKLSSRDVKKAFLRYDEDNEGEVSSRNFERALERLGFDLDKDIIEAFDGKYLKFVKLIEGEDEDDDDDVDGVLKKLRKESRALRRSLEGDISERRLRNAADDAGVRLSTQDLKTLTKSFEGRRDDIDGDKLQRALSKGDASDDDDDKILRKLSKEVKRLNRKDPDYERVLRDFERDEGELSKKDFRKALERLGMEFDDDDVEELVEKFGRRGVVKSRKFLEAIEEDRESDDDDKVTRACKGKEKKLKKAFERVDEDEEGRVSRKKFSRVLEDVGVDLTSRDLERVMDKFEKRDKVDYGKFLKSIAADDDDDDDEMKLPAAVLGRVLGLRALHEKREEVMQEYVKERAALEAKYREKIDPILQDRSRVINGKLEPSLSHEDQQTVAKAGTSGNDEKGVPDFWLSACGRHDAFGGTIEESDVAALRCLTDVRCIDDDDLTGFKLEFEFAPNPFFFDTVLTKSYKVPNLVDSNGQPELEKIQGCTINWKENKDLTKREVKKKQKAKRGRNAGATRVVTKIEDKPSFFRFFESIPLPGCDDDDDEDVEDLRDKIDADVELAFALRNEVVPHAILWFTGEAVDDDDEDFDEVEVSDEEED</sequence>
<comment type="similarity">
    <text evidence="3">Belongs to the nucleosome assembly protein (NAP) family.</text>
</comment>
<dbReference type="SUPFAM" id="SSF47473">
    <property type="entry name" value="EF-hand"/>
    <property type="match status" value="7"/>
</dbReference>
<dbReference type="CDD" id="cd00030">
    <property type="entry name" value="C2"/>
    <property type="match status" value="1"/>
</dbReference>
<feature type="domain" description="EF-hand" evidence="10">
    <location>
        <begin position="2269"/>
        <end position="2304"/>
    </location>
</feature>
<dbReference type="InterPro" id="IPR002164">
    <property type="entry name" value="NAP_family"/>
</dbReference>
<feature type="coiled-coil region" evidence="8">
    <location>
        <begin position="144"/>
        <end position="383"/>
    </location>
</feature>
<dbReference type="SUPFAM" id="SSF143113">
    <property type="entry name" value="NAP-like"/>
    <property type="match status" value="1"/>
</dbReference>
<proteinExistence type="inferred from homology"/>
<dbReference type="InterPro" id="IPR011992">
    <property type="entry name" value="EF-hand-dom_pair"/>
</dbReference>
<dbReference type="InterPro" id="IPR000008">
    <property type="entry name" value="C2_dom"/>
</dbReference>
<dbReference type="GO" id="GO:0005509">
    <property type="term" value="F:calcium ion binding"/>
    <property type="evidence" value="ECO:0007669"/>
    <property type="project" value="InterPro"/>
</dbReference>
<comment type="subcellular location">
    <subcellularLocation>
        <location evidence="1">Cell projection</location>
        <location evidence="1">Cilium</location>
    </subcellularLocation>
</comment>
<feature type="domain" description="EF-hand" evidence="10">
    <location>
        <begin position="1859"/>
        <end position="1894"/>
    </location>
</feature>
<evidence type="ECO:0000313" key="11">
    <source>
        <dbReference type="EMBL" id="CAE0692710.1"/>
    </source>
</evidence>
<keyword evidence="7" id="KW-0966">Cell projection</keyword>
<dbReference type="Gene3D" id="1.10.238.10">
    <property type="entry name" value="EF-hand"/>
    <property type="match status" value="9"/>
</dbReference>
<dbReference type="Pfam" id="PF11618">
    <property type="entry name" value="C2-C2_1"/>
    <property type="match status" value="1"/>
</dbReference>
<dbReference type="Pfam" id="PF00956">
    <property type="entry name" value="NAP"/>
    <property type="match status" value="1"/>
</dbReference>
<dbReference type="InterPro" id="IPR035892">
    <property type="entry name" value="C2_domain_sf"/>
</dbReference>
<dbReference type="InterPro" id="IPR021656">
    <property type="entry name" value="C2-C2_1"/>
</dbReference>
<dbReference type="Gene3D" id="1.20.5.1500">
    <property type="match status" value="1"/>
</dbReference>
<evidence type="ECO:0008006" key="12">
    <source>
        <dbReference type="Google" id="ProtNLM"/>
    </source>
</evidence>
<feature type="domain" description="EF-hand" evidence="10">
    <location>
        <begin position="1809"/>
        <end position="1844"/>
    </location>
</feature>
<evidence type="ECO:0000256" key="3">
    <source>
        <dbReference type="ARBA" id="ARBA00009947"/>
    </source>
</evidence>
<dbReference type="Pfam" id="PF00168">
    <property type="entry name" value="C2"/>
    <property type="match status" value="1"/>
</dbReference>
<evidence type="ECO:0000256" key="8">
    <source>
        <dbReference type="SAM" id="Coils"/>
    </source>
</evidence>
<evidence type="ECO:0000256" key="2">
    <source>
        <dbReference type="ARBA" id="ARBA00006042"/>
    </source>
</evidence>
<feature type="domain" description="C2" evidence="9">
    <location>
        <begin position="720"/>
        <end position="851"/>
    </location>
</feature>
<evidence type="ECO:0000256" key="1">
    <source>
        <dbReference type="ARBA" id="ARBA00004138"/>
    </source>
</evidence>